<dbReference type="Proteomes" id="UP000654075">
    <property type="component" value="Unassembled WGS sequence"/>
</dbReference>
<organism evidence="3 4">
    <name type="scientific">Polarella glacialis</name>
    <name type="common">Dinoflagellate</name>
    <dbReference type="NCBI Taxonomy" id="89957"/>
    <lineage>
        <taxon>Eukaryota</taxon>
        <taxon>Sar</taxon>
        <taxon>Alveolata</taxon>
        <taxon>Dinophyceae</taxon>
        <taxon>Suessiales</taxon>
        <taxon>Suessiaceae</taxon>
        <taxon>Polarella</taxon>
    </lineage>
</organism>
<keyword evidence="1" id="KW-0812">Transmembrane</keyword>
<comment type="caution">
    <text evidence="3">The sequence shown here is derived from an EMBL/GenBank/DDBJ whole genome shotgun (WGS) entry which is preliminary data.</text>
</comment>
<evidence type="ECO:0000313" key="2">
    <source>
        <dbReference type="EMBL" id="CAE8639753.1"/>
    </source>
</evidence>
<dbReference type="EMBL" id="CAJNNV010032364">
    <property type="protein sequence ID" value="CAE8639753.1"/>
    <property type="molecule type" value="Genomic_DNA"/>
</dbReference>
<proteinExistence type="predicted"/>
<name>A0A813KPC8_POLGL</name>
<keyword evidence="5" id="KW-1185">Reference proteome</keyword>
<feature type="transmembrane region" description="Helical" evidence="1">
    <location>
        <begin position="50"/>
        <end position="74"/>
    </location>
</feature>
<sequence>MTVNQQGCAIQAVLGGHVVAPTALRPSSSCSGDLVGRCCFLFVSLFGYLFVYLFVCLLVSWVVVVVVYLVLFVFDPLPDRSDHRDSHLFSLVPSCIAYVHRINLKNKV</sequence>
<dbReference type="AlphaFoldDB" id="A0A813KPC8"/>
<dbReference type="EMBL" id="CAJNNW010031238">
    <property type="protein sequence ID" value="CAE8706554.1"/>
    <property type="molecule type" value="Genomic_DNA"/>
</dbReference>
<keyword evidence="1" id="KW-0472">Membrane</keyword>
<evidence type="ECO:0000256" key="1">
    <source>
        <dbReference type="SAM" id="Phobius"/>
    </source>
</evidence>
<evidence type="ECO:0000313" key="4">
    <source>
        <dbReference type="Proteomes" id="UP000626109"/>
    </source>
</evidence>
<keyword evidence="1" id="KW-1133">Transmembrane helix</keyword>
<gene>
    <name evidence="2" type="ORF">PGLA1383_LOCUS54765</name>
    <name evidence="3" type="ORF">PGLA2088_LOCUS34246</name>
</gene>
<protein>
    <submittedName>
        <fullName evidence="3">Uncharacterized protein</fullName>
    </submittedName>
</protein>
<evidence type="ECO:0000313" key="3">
    <source>
        <dbReference type="EMBL" id="CAE8706554.1"/>
    </source>
</evidence>
<accession>A0A813KPC8</accession>
<dbReference type="Proteomes" id="UP000626109">
    <property type="component" value="Unassembled WGS sequence"/>
</dbReference>
<evidence type="ECO:0000313" key="5">
    <source>
        <dbReference type="Proteomes" id="UP000654075"/>
    </source>
</evidence>
<reference evidence="3" key="1">
    <citation type="submission" date="2021-02" db="EMBL/GenBank/DDBJ databases">
        <authorList>
            <person name="Dougan E. K."/>
            <person name="Rhodes N."/>
            <person name="Thang M."/>
            <person name="Chan C."/>
        </authorList>
    </citation>
    <scope>NUCLEOTIDE SEQUENCE</scope>
</reference>